<evidence type="ECO:0000256" key="1">
    <source>
        <dbReference type="ARBA" id="ARBA00005417"/>
    </source>
</evidence>
<dbReference type="SUPFAM" id="SSF52540">
    <property type="entry name" value="P-loop containing nucleoside triphosphate hydrolases"/>
    <property type="match status" value="2"/>
</dbReference>
<proteinExistence type="inferred from homology"/>
<sequence length="546" mass="58406">MPDAPALELQGLSLDYRLGRRSVRALDDVSFTVGRGEIVALVGESGSGKSTIANAATGLLPSGARVASGRLLVDGADVTRAPESRWSRIRGRRVGLVPQDPGASLTPVLTIGAQVAEIFAIRGERLSRAERRARSIELLEIAEVSRAADRLTQYPHELSGGLKQRILIAIAFGLDPALLVADEPTSALDVTVQKQILRVLDRLAAEHGTSVLFVTHDLALATDHASRALVLQRGRLVEDAPVERIVRTPATDYTRDLIAHARATQIAPSPTPSSSVPSTVLEVSGLSKSFPGRRGGASVAAVDDVSFALPAGRTLALVGESGSGKSTTARMILRLLDPSAGSIALDGRDVTAVSGRDRLALWRTVQLVYQNPDSALDPRWSVGRIVSEPLLGSASPRERRARVEELLDAVSLPDGVIDKRAGELSGGQRQRVAIARALAPHSSLVVLDEALSALDVITQERVLQLLERLQREQGVSYLFISHDLSTVRRLAHDVVVLRAGRVVEQGPSHEIFAAPRTDYVRELLDAVPGRRLLADPATTPTAEDPR</sequence>
<dbReference type="InterPro" id="IPR003439">
    <property type="entry name" value="ABC_transporter-like_ATP-bd"/>
</dbReference>
<comment type="similarity">
    <text evidence="1">Belongs to the ABC transporter superfamily.</text>
</comment>
<feature type="domain" description="ABC transporter" evidence="5">
    <location>
        <begin position="281"/>
        <end position="524"/>
    </location>
</feature>
<keyword evidence="7" id="KW-1185">Reference proteome</keyword>
<dbReference type="PROSITE" id="PS50893">
    <property type="entry name" value="ABC_TRANSPORTER_2"/>
    <property type="match status" value="2"/>
</dbReference>
<dbReference type="Gene3D" id="3.40.50.300">
    <property type="entry name" value="P-loop containing nucleotide triphosphate hydrolases"/>
    <property type="match status" value="2"/>
</dbReference>
<dbReference type="Pfam" id="PF00005">
    <property type="entry name" value="ABC_tran"/>
    <property type="match status" value="2"/>
</dbReference>
<keyword evidence="4 6" id="KW-0067">ATP-binding</keyword>
<dbReference type="GO" id="GO:0055085">
    <property type="term" value="P:transmembrane transport"/>
    <property type="evidence" value="ECO:0007669"/>
    <property type="project" value="UniProtKB-ARBA"/>
</dbReference>
<dbReference type="NCBIfam" id="NF008453">
    <property type="entry name" value="PRK11308.1"/>
    <property type="match status" value="2"/>
</dbReference>
<feature type="domain" description="ABC transporter" evidence="5">
    <location>
        <begin position="7"/>
        <end position="258"/>
    </location>
</feature>
<dbReference type="RefSeq" id="WP_107573892.1">
    <property type="nucleotide sequence ID" value="NZ_PZPL01000001.1"/>
</dbReference>
<gene>
    <name evidence="6" type="ORF">C1I63_04220</name>
</gene>
<comment type="caution">
    <text evidence="6">The sequence shown here is derived from an EMBL/GenBank/DDBJ whole genome shotgun (WGS) entry which is preliminary data.</text>
</comment>
<name>A0A2T4URH7_9MICO</name>
<keyword evidence="2" id="KW-0813">Transport</keyword>
<evidence type="ECO:0000256" key="3">
    <source>
        <dbReference type="ARBA" id="ARBA00022741"/>
    </source>
</evidence>
<dbReference type="EMBL" id="PZPL01000001">
    <property type="protein sequence ID" value="PTL72124.1"/>
    <property type="molecule type" value="Genomic_DNA"/>
</dbReference>
<dbReference type="Proteomes" id="UP000241085">
    <property type="component" value="Unassembled WGS sequence"/>
</dbReference>
<evidence type="ECO:0000256" key="4">
    <source>
        <dbReference type="ARBA" id="ARBA00022840"/>
    </source>
</evidence>
<protein>
    <submittedName>
        <fullName evidence="6">ABC transporter ATP-binding protein</fullName>
    </submittedName>
</protein>
<evidence type="ECO:0000313" key="6">
    <source>
        <dbReference type="EMBL" id="PTL72124.1"/>
    </source>
</evidence>
<dbReference type="InterPro" id="IPR003593">
    <property type="entry name" value="AAA+_ATPase"/>
</dbReference>
<evidence type="ECO:0000259" key="5">
    <source>
        <dbReference type="PROSITE" id="PS50893"/>
    </source>
</evidence>
<evidence type="ECO:0000313" key="7">
    <source>
        <dbReference type="Proteomes" id="UP000241085"/>
    </source>
</evidence>
<dbReference type="SMART" id="SM00382">
    <property type="entry name" value="AAA"/>
    <property type="match status" value="2"/>
</dbReference>
<keyword evidence="3" id="KW-0547">Nucleotide-binding</keyword>
<dbReference type="GO" id="GO:0005524">
    <property type="term" value="F:ATP binding"/>
    <property type="evidence" value="ECO:0007669"/>
    <property type="project" value="UniProtKB-KW"/>
</dbReference>
<dbReference type="PROSITE" id="PS00211">
    <property type="entry name" value="ABC_TRANSPORTER_1"/>
    <property type="match status" value="1"/>
</dbReference>
<dbReference type="NCBIfam" id="NF007739">
    <property type="entry name" value="PRK10419.1"/>
    <property type="match status" value="2"/>
</dbReference>
<organism evidence="6 7">
    <name type="scientific">Rathayibacter caricis DSM 15933</name>
    <dbReference type="NCBI Taxonomy" id="1328867"/>
    <lineage>
        <taxon>Bacteria</taxon>
        <taxon>Bacillati</taxon>
        <taxon>Actinomycetota</taxon>
        <taxon>Actinomycetes</taxon>
        <taxon>Micrococcales</taxon>
        <taxon>Microbacteriaceae</taxon>
        <taxon>Rathayibacter</taxon>
    </lineage>
</organism>
<dbReference type="CDD" id="cd03257">
    <property type="entry name" value="ABC_NikE_OppD_transporters"/>
    <property type="match status" value="2"/>
</dbReference>
<reference evidence="6 7" key="1">
    <citation type="submission" date="2018-03" db="EMBL/GenBank/DDBJ databases">
        <title>Bacteriophage NCPPB3778 and a type I-E CRISPR drive the evolution of the US Biological Select Agent, Rathayibacter toxicus.</title>
        <authorList>
            <person name="Davis E.W.II."/>
            <person name="Tabima J.F."/>
            <person name="Weisberg A.J."/>
            <person name="Dantas Lopes L."/>
            <person name="Wiseman M.S."/>
            <person name="Wiseman M.S."/>
            <person name="Pupko T."/>
            <person name="Belcher M.S."/>
            <person name="Sechler A.J."/>
            <person name="Tancos M.A."/>
            <person name="Schroeder B.K."/>
            <person name="Murray T.D."/>
            <person name="Luster D.G."/>
            <person name="Schneider W.L."/>
            <person name="Rogers E."/>
            <person name="Andreote F.D."/>
            <person name="Grunwald N.J."/>
            <person name="Putnam M.L."/>
            <person name="Chang J.H."/>
        </authorList>
    </citation>
    <scope>NUCLEOTIDE SEQUENCE [LARGE SCALE GENOMIC DNA]</scope>
    <source>
        <strain evidence="6 7">DSM 15933</strain>
    </source>
</reference>
<dbReference type="InterPro" id="IPR027417">
    <property type="entry name" value="P-loop_NTPase"/>
</dbReference>
<dbReference type="AlphaFoldDB" id="A0A2T4URH7"/>
<dbReference type="PANTHER" id="PTHR43776:SF7">
    <property type="entry name" value="D,D-DIPEPTIDE TRANSPORT ATP-BINDING PROTEIN DDPF-RELATED"/>
    <property type="match status" value="1"/>
</dbReference>
<dbReference type="PANTHER" id="PTHR43776">
    <property type="entry name" value="TRANSPORT ATP-BINDING PROTEIN"/>
    <property type="match status" value="1"/>
</dbReference>
<dbReference type="GO" id="GO:0016887">
    <property type="term" value="F:ATP hydrolysis activity"/>
    <property type="evidence" value="ECO:0007669"/>
    <property type="project" value="InterPro"/>
</dbReference>
<evidence type="ECO:0000256" key="2">
    <source>
        <dbReference type="ARBA" id="ARBA00022448"/>
    </source>
</evidence>
<dbReference type="InterPro" id="IPR017871">
    <property type="entry name" value="ABC_transporter-like_CS"/>
</dbReference>
<accession>A0A2T4URH7</accession>
<dbReference type="InterPro" id="IPR050319">
    <property type="entry name" value="ABC_transp_ATP-bind"/>
</dbReference>